<dbReference type="GO" id="GO:0006535">
    <property type="term" value="P:cysteine biosynthetic process from serine"/>
    <property type="evidence" value="ECO:0007669"/>
    <property type="project" value="InterPro"/>
</dbReference>
<comment type="caution">
    <text evidence="4">The sequence shown here is derived from an EMBL/GenBank/DDBJ whole genome shotgun (WGS) entry which is preliminary data.</text>
</comment>
<evidence type="ECO:0000256" key="2">
    <source>
        <dbReference type="ARBA" id="ARBA00023315"/>
    </source>
</evidence>
<evidence type="ECO:0000313" key="6">
    <source>
        <dbReference type="Proteomes" id="UP001388259"/>
    </source>
</evidence>
<name>A0AB35YT57_9FLAO</name>
<gene>
    <name evidence="5" type="ORF">VZD24_10410</name>
    <name evidence="4" type="ORF">VZD85_08380</name>
</gene>
<proteinExistence type="inferred from homology"/>
<dbReference type="Gene3D" id="2.160.10.10">
    <property type="entry name" value="Hexapeptide repeat proteins"/>
    <property type="match status" value="1"/>
</dbReference>
<evidence type="ECO:0000256" key="1">
    <source>
        <dbReference type="ARBA" id="ARBA00022679"/>
    </source>
</evidence>
<dbReference type="SUPFAM" id="SSF51161">
    <property type="entry name" value="Trimeric LpxA-like enzymes"/>
    <property type="match status" value="1"/>
</dbReference>
<organism evidence="4 6">
    <name type="scientific">Aequorivita flava</name>
    <dbReference type="NCBI Taxonomy" id="3114371"/>
    <lineage>
        <taxon>Bacteria</taxon>
        <taxon>Pseudomonadati</taxon>
        <taxon>Bacteroidota</taxon>
        <taxon>Flavobacteriia</taxon>
        <taxon>Flavobacteriales</taxon>
        <taxon>Flavobacteriaceae</taxon>
        <taxon>Aequorivita</taxon>
    </lineage>
</organism>
<dbReference type="EMBL" id="JAZBJM010000004">
    <property type="protein sequence ID" value="MEM0518364.1"/>
    <property type="molecule type" value="Genomic_DNA"/>
</dbReference>
<dbReference type="PANTHER" id="PTHR42811">
    <property type="entry name" value="SERINE ACETYLTRANSFERASE"/>
    <property type="match status" value="1"/>
</dbReference>
<evidence type="ECO:0000313" key="5">
    <source>
        <dbReference type="EMBL" id="MEM0573932.1"/>
    </source>
</evidence>
<evidence type="ECO:0000256" key="3">
    <source>
        <dbReference type="PIRNR" id="PIRNR000441"/>
    </source>
</evidence>
<dbReference type="GO" id="GO:0005737">
    <property type="term" value="C:cytoplasm"/>
    <property type="evidence" value="ECO:0007669"/>
    <property type="project" value="InterPro"/>
</dbReference>
<sequence length="184" mass="20173">MMFYFNSDLKKYKHYSCKSGLTLLLTQQGLWALFVYRINSAIYRSALPQFVKKLFLLFSVLCQKWIEIVTGISIPYTAQIGHSFYIGHFGNIIINANAIIGNNCNISQGVTIGVSGRGDKRGVPVLGNNIYIGANATIVGKIKVHDNSVIAANSLVINDVPENTTVLGVPAVPINTNSSKDYIF</sequence>
<dbReference type="InterPro" id="IPR011004">
    <property type="entry name" value="Trimer_LpxA-like_sf"/>
</dbReference>
<dbReference type="GO" id="GO:0009001">
    <property type="term" value="F:serine O-acetyltransferase activity"/>
    <property type="evidence" value="ECO:0007669"/>
    <property type="project" value="UniProtKB-EC"/>
</dbReference>
<comment type="similarity">
    <text evidence="3">Belongs to the transferase hexapeptide repeat family.</text>
</comment>
<keyword evidence="2 3" id="KW-0012">Acyltransferase</keyword>
<keyword evidence="7" id="KW-1185">Reference proteome</keyword>
<protein>
    <recommendedName>
        <fullName evidence="3">Serine acetyltransferase</fullName>
        <ecNumber evidence="3">2.3.1.30</ecNumber>
    </recommendedName>
</protein>
<dbReference type="Proteomes" id="UP001390963">
    <property type="component" value="Unassembled WGS sequence"/>
</dbReference>
<dbReference type="Proteomes" id="UP001388259">
    <property type="component" value="Unassembled WGS sequence"/>
</dbReference>
<dbReference type="InterPro" id="IPR045304">
    <property type="entry name" value="LbH_SAT"/>
</dbReference>
<reference evidence="4 7" key="1">
    <citation type="submission" date="2024-01" db="EMBL/GenBank/DDBJ databases">
        <title>Aequorivita flavus sp. nov., isolated from deep-sea sediment.</title>
        <authorList>
            <person name="Chen X."/>
        </authorList>
    </citation>
    <scope>NUCLEOTIDE SEQUENCE</scope>
    <source>
        <strain evidence="4">MCCC 1A16923</strain>
        <strain evidence="5 7">MCCC 1A16935</strain>
    </source>
</reference>
<evidence type="ECO:0000313" key="7">
    <source>
        <dbReference type="Proteomes" id="UP001390963"/>
    </source>
</evidence>
<comment type="catalytic activity">
    <reaction evidence="3">
        <text>L-serine + acetyl-CoA = O-acetyl-L-serine + CoA</text>
        <dbReference type="Rhea" id="RHEA:24560"/>
        <dbReference type="ChEBI" id="CHEBI:33384"/>
        <dbReference type="ChEBI" id="CHEBI:57287"/>
        <dbReference type="ChEBI" id="CHEBI:57288"/>
        <dbReference type="ChEBI" id="CHEBI:58340"/>
        <dbReference type="EC" id="2.3.1.30"/>
    </reaction>
</comment>
<accession>A0AB35YT57</accession>
<dbReference type="AlphaFoldDB" id="A0AB35YT57"/>
<dbReference type="RefSeq" id="WP_342687273.1">
    <property type="nucleotide sequence ID" value="NZ_JAZBJM010000004.1"/>
</dbReference>
<dbReference type="PIRSF" id="PIRSF000441">
    <property type="entry name" value="CysE"/>
    <property type="match status" value="1"/>
</dbReference>
<keyword evidence="1 3" id="KW-0808">Transferase</keyword>
<dbReference type="EC" id="2.3.1.30" evidence="3"/>
<dbReference type="EMBL" id="JBANCF010000008">
    <property type="protein sequence ID" value="MEM0573932.1"/>
    <property type="molecule type" value="Genomic_DNA"/>
</dbReference>
<dbReference type="InterPro" id="IPR005881">
    <property type="entry name" value="Ser_O-AcTrfase"/>
</dbReference>
<dbReference type="CDD" id="cd03354">
    <property type="entry name" value="LbH_SAT"/>
    <property type="match status" value="1"/>
</dbReference>
<evidence type="ECO:0000313" key="4">
    <source>
        <dbReference type="EMBL" id="MEM0518364.1"/>
    </source>
</evidence>